<dbReference type="AlphaFoldDB" id="H3GC68"/>
<dbReference type="SUPFAM" id="SSF56104">
    <property type="entry name" value="SAICAR synthase-like"/>
    <property type="match status" value="1"/>
</dbReference>
<keyword evidence="3" id="KW-1133">Transmembrane helix</keyword>
<evidence type="ECO:0000313" key="6">
    <source>
        <dbReference type="Proteomes" id="UP000005238"/>
    </source>
</evidence>
<dbReference type="PANTHER" id="PTHR23086:SF8">
    <property type="entry name" value="PHOSPHATIDYLINOSITOL 5-PHOSPHATE 4-KINASE, ISOFORM A"/>
    <property type="match status" value="1"/>
</dbReference>
<dbReference type="InterPro" id="IPR027484">
    <property type="entry name" value="PInositol-4-P-5-kinase_N"/>
</dbReference>
<feature type="transmembrane region" description="Helical" evidence="3">
    <location>
        <begin position="214"/>
        <end position="235"/>
    </location>
</feature>
<dbReference type="PANTHER" id="PTHR23086">
    <property type="entry name" value="PHOSPHATIDYLINOSITOL-4-PHOSPHATE 5-KINASE"/>
    <property type="match status" value="1"/>
</dbReference>
<reference evidence="5" key="2">
    <citation type="submission" date="2015-06" db="UniProtKB">
        <authorList>
            <consortium name="EnsemblProtists"/>
        </authorList>
    </citation>
    <scope>IDENTIFICATION</scope>
    <source>
        <strain evidence="5">Pr102</strain>
    </source>
</reference>
<dbReference type="GeneID" id="94228299"/>
<sequence>MDHLFIAWQLTALVSGLLSSGAMIFFFVKYPSSRVHPGMVLMCIFLSVSIASIMRVCLHAWYILLEPDDVGGPMPATLSRIANEELGHDAGALEAYVPLFFWCYFFFSTSATLWFLMLALDLIFSLSNPFLPFNADNVKHHIYAWPLSMIYCLIFRYILGKFQSNLTANVVLYFDLPAYLVLLYFGFAFFQSWRRSRILETLAHATTRAMAKRILPYLGVFAVHTMIAFVIYLIQLGTEFGRMTPNALDQLSLVLETLALFALFCRDAGVFKTPLTLGTTGGGGGSSGDPLRTTISQVEAGAANLASMPGGAEAEPNRDPNAKIDVSIKLRMDVMRYMAMAIRRSIELLQAAEKKDLTGSASAEFTGSDTEAAVDVGDCYSNISYNDYNRVVSSGIVVIGTRNGTLLNFRDCAPKIFQCIRAQFNIDPEFYRESFDPSQILSECGSEGKSGNIFYFTANRQFMVKSVPKEEFDTLRAILPHYHEYLQSNPKSMLCRYFGCHSITLPIGKRRMYFVVMQNLFNGGAVDQRFDLKGNRDRRQAVSAAEMKRLIQLAKNREPIGQLLMDIDFLKISSGLSLSYSNTALQQDQLCSDFVFLASRGIIDYSILLGVRYNDPENHTTPQNGLLSHDRKEIYYVGIVDMLQRYNWRWTVQRWFLGLLLCKDTHDVSAVPPNEYATRLAEFVQDKLFDIQGNASGPRFRHSGHLASDRTGESGHSCASSSQSQSFSSTPRSSMSVGVLEPNNIRAIEMQHLSVFSTSSSGIEPSSSSSSPSVAYSSVCESPLAASAPETRKATTFFV</sequence>
<dbReference type="Gene3D" id="3.30.800.10">
    <property type="entry name" value="Phosphatidylinositol Phosphate Kinase II Beta"/>
    <property type="match status" value="1"/>
</dbReference>
<dbReference type="RefSeq" id="XP_067744376.1">
    <property type="nucleotide sequence ID" value="XM_067892503.1"/>
</dbReference>
<feature type="region of interest" description="Disordered" evidence="2">
    <location>
        <begin position="695"/>
        <end position="737"/>
    </location>
</feature>
<dbReference type="Proteomes" id="UP000005238">
    <property type="component" value="Unassembled WGS sequence"/>
</dbReference>
<feature type="transmembrane region" description="Helical" evidence="3">
    <location>
        <begin position="6"/>
        <end position="28"/>
    </location>
</feature>
<evidence type="ECO:0000256" key="2">
    <source>
        <dbReference type="SAM" id="MobiDB-lite"/>
    </source>
</evidence>
<dbReference type="SMART" id="SM00330">
    <property type="entry name" value="PIPKc"/>
    <property type="match status" value="1"/>
</dbReference>
<dbReference type="STRING" id="164328.H3GC68"/>
<evidence type="ECO:0000256" key="3">
    <source>
        <dbReference type="SAM" id="Phobius"/>
    </source>
</evidence>
<dbReference type="InParanoid" id="H3GC68"/>
<feature type="transmembrane region" description="Helical" evidence="3">
    <location>
        <begin position="141"/>
        <end position="159"/>
    </location>
</feature>
<keyword evidence="1" id="KW-0547">Nucleotide-binding</keyword>
<dbReference type="GO" id="GO:0016308">
    <property type="term" value="F:1-phosphatidylinositol-4-phosphate 5-kinase activity"/>
    <property type="evidence" value="ECO:0000318"/>
    <property type="project" value="GO_Central"/>
</dbReference>
<dbReference type="GO" id="GO:0005886">
    <property type="term" value="C:plasma membrane"/>
    <property type="evidence" value="ECO:0000318"/>
    <property type="project" value="GO_Central"/>
</dbReference>
<dbReference type="EMBL" id="DS565999">
    <property type="status" value="NOT_ANNOTATED_CDS"/>
    <property type="molecule type" value="Genomic_DNA"/>
</dbReference>
<keyword evidence="6" id="KW-1185">Reference proteome</keyword>
<dbReference type="CDD" id="cd00139">
    <property type="entry name" value="PIPKc"/>
    <property type="match status" value="1"/>
</dbReference>
<dbReference type="Gene3D" id="3.30.810.10">
    <property type="entry name" value="2-Layer Sandwich"/>
    <property type="match status" value="1"/>
</dbReference>
<feature type="domain" description="PIPK" evidence="4">
    <location>
        <begin position="345"/>
        <end position="688"/>
    </location>
</feature>
<keyword evidence="3" id="KW-0812">Transmembrane</keyword>
<keyword evidence="1" id="KW-0808">Transferase</keyword>
<dbReference type="GO" id="GO:0046854">
    <property type="term" value="P:phosphatidylinositol phosphate biosynthetic process"/>
    <property type="evidence" value="ECO:0000318"/>
    <property type="project" value="GO_Central"/>
</dbReference>
<reference evidence="6" key="1">
    <citation type="journal article" date="2006" name="Science">
        <title>Phytophthora genome sequences uncover evolutionary origins and mechanisms of pathogenesis.</title>
        <authorList>
            <person name="Tyler B.M."/>
            <person name="Tripathy S."/>
            <person name="Zhang X."/>
            <person name="Dehal P."/>
            <person name="Jiang R.H."/>
            <person name="Aerts A."/>
            <person name="Arredondo F.D."/>
            <person name="Baxter L."/>
            <person name="Bensasson D."/>
            <person name="Beynon J.L."/>
            <person name="Chapman J."/>
            <person name="Damasceno C.M."/>
            <person name="Dorrance A.E."/>
            <person name="Dou D."/>
            <person name="Dickerman A.W."/>
            <person name="Dubchak I.L."/>
            <person name="Garbelotto M."/>
            <person name="Gijzen M."/>
            <person name="Gordon S.G."/>
            <person name="Govers F."/>
            <person name="Grunwald N.J."/>
            <person name="Huang W."/>
            <person name="Ivors K.L."/>
            <person name="Jones R.W."/>
            <person name="Kamoun S."/>
            <person name="Krampis K."/>
            <person name="Lamour K.H."/>
            <person name="Lee M.K."/>
            <person name="McDonald W.H."/>
            <person name="Medina M."/>
            <person name="Meijer H.J."/>
            <person name="Nordberg E.K."/>
            <person name="Maclean D.J."/>
            <person name="Ospina-Giraldo M.D."/>
            <person name="Morris P.F."/>
            <person name="Phuntumart V."/>
            <person name="Putnam N.H."/>
            <person name="Rash S."/>
            <person name="Rose J.K."/>
            <person name="Sakihama Y."/>
            <person name="Salamov A.A."/>
            <person name="Savidor A."/>
            <person name="Scheuring C.F."/>
            <person name="Smith B.M."/>
            <person name="Sobral B.W."/>
            <person name="Terry A."/>
            <person name="Torto-Alalibo T.A."/>
            <person name="Win J."/>
            <person name="Xu Z."/>
            <person name="Zhang H."/>
            <person name="Grigoriev I.V."/>
            <person name="Rokhsar D.S."/>
            <person name="Boore J.L."/>
        </authorList>
    </citation>
    <scope>NUCLEOTIDE SEQUENCE [LARGE SCALE GENOMIC DNA]</scope>
    <source>
        <strain evidence="6">Pr102</strain>
    </source>
</reference>
<dbReference type="EnsemblProtists" id="Phyra72973">
    <property type="protein sequence ID" value="Phyra72973"/>
    <property type="gene ID" value="Phyra72973"/>
</dbReference>
<feature type="compositionally biased region" description="Low complexity" evidence="2">
    <location>
        <begin position="714"/>
        <end position="737"/>
    </location>
</feature>
<dbReference type="OrthoDB" id="20783at2759"/>
<proteinExistence type="predicted"/>
<feature type="transmembrane region" description="Helical" evidence="3">
    <location>
        <begin position="171"/>
        <end position="193"/>
    </location>
</feature>
<keyword evidence="3" id="KW-0472">Membrane</keyword>
<dbReference type="OMA" id="NFRDCAP"/>
<evidence type="ECO:0000256" key="1">
    <source>
        <dbReference type="PROSITE-ProRule" id="PRU00781"/>
    </source>
</evidence>
<dbReference type="InterPro" id="IPR023610">
    <property type="entry name" value="PInositol-4/5-P-5/4-kinase"/>
</dbReference>
<organism evidence="5 6">
    <name type="scientific">Phytophthora ramorum</name>
    <name type="common">Sudden oak death agent</name>
    <dbReference type="NCBI Taxonomy" id="164328"/>
    <lineage>
        <taxon>Eukaryota</taxon>
        <taxon>Sar</taxon>
        <taxon>Stramenopiles</taxon>
        <taxon>Oomycota</taxon>
        <taxon>Peronosporomycetes</taxon>
        <taxon>Peronosporales</taxon>
        <taxon>Peronosporaceae</taxon>
        <taxon>Phytophthora</taxon>
    </lineage>
</organism>
<dbReference type="VEuPathDB" id="FungiDB:KRP23_7215"/>
<dbReference type="HOGENOM" id="CLU_007960_0_0_1"/>
<feature type="transmembrane region" description="Helical" evidence="3">
    <location>
        <begin position="40"/>
        <end position="64"/>
    </location>
</feature>
<dbReference type="InterPro" id="IPR002498">
    <property type="entry name" value="PInositol-4-P-4/5-kinase_core"/>
</dbReference>
<evidence type="ECO:0000259" key="4">
    <source>
        <dbReference type="PROSITE" id="PS51455"/>
    </source>
</evidence>
<protein>
    <recommendedName>
        <fullName evidence="4">PIPK domain-containing protein</fullName>
    </recommendedName>
</protein>
<keyword evidence="1" id="KW-0067">ATP-binding</keyword>
<dbReference type="eggNOG" id="KOG0229">
    <property type="taxonomic scope" value="Eukaryota"/>
</dbReference>
<dbReference type="InterPro" id="IPR027483">
    <property type="entry name" value="PInositol-4-P-4/5-kinase_C_sf"/>
</dbReference>
<evidence type="ECO:0000313" key="5">
    <source>
        <dbReference type="EnsemblProtists" id="Phyra72973"/>
    </source>
</evidence>
<dbReference type="PROSITE" id="PS51455">
    <property type="entry name" value="PIPK"/>
    <property type="match status" value="1"/>
</dbReference>
<dbReference type="Pfam" id="PF01504">
    <property type="entry name" value="PIP5K"/>
    <property type="match status" value="2"/>
</dbReference>
<accession>H3GC68</accession>
<dbReference type="VEuPathDB" id="FungiDB:KRP22_12324"/>
<dbReference type="GO" id="GO:0005524">
    <property type="term" value="F:ATP binding"/>
    <property type="evidence" value="ECO:0007669"/>
    <property type="project" value="UniProtKB-UniRule"/>
</dbReference>
<name>H3GC68_PHYRM</name>
<keyword evidence="1" id="KW-0418">Kinase</keyword>
<feature type="transmembrane region" description="Helical" evidence="3">
    <location>
        <begin position="99"/>
        <end position="120"/>
    </location>
</feature>